<gene>
    <name evidence="6" type="ORF">DAPK24_004910</name>
</gene>
<dbReference type="PANTHER" id="PTHR28080:SF1">
    <property type="entry name" value="PEROXISOMAL BIOGENESIS FACTOR 3"/>
    <property type="match status" value="1"/>
</dbReference>
<dbReference type="Pfam" id="PF04882">
    <property type="entry name" value="Peroxin-3"/>
    <property type="match status" value="1"/>
</dbReference>
<keyword evidence="5" id="KW-0472">Membrane</keyword>
<organism evidence="6 7">
    <name type="scientific">Pichia kluyveri</name>
    <name type="common">Yeast</name>
    <dbReference type="NCBI Taxonomy" id="36015"/>
    <lineage>
        <taxon>Eukaryota</taxon>
        <taxon>Fungi</taxon>
        <taxon>Dikarya</taxon>
        <taxon>Ascomycota</taxon>
        <taxon>Saccharomycotina</taxon>
        <taxon>Pichiomycetes</taxon>
        <taxon>Pichiales</taxon>
        <taxon>Pichiaceae</taxon>
        <taxon>Pichia</taxon>
    </lineage>
</organism>
<evidence type="ECO:0000256" key="4">
    <source>
        <dbReference type="ARBA" id="ARBA00032508"/>
    </source>
</evidence>
<sequence length="451" mass="52217">MFKYVRDIYTRHKKKFLITSGVAVVSYLIGIYIKNKIKDFQDQLKEENATRELIKKRFSQTQKDCYMTFLSFLPVLIDPIYKELNVEDITKELKLIRNKRNLSDNRSDNNSTDLGSAVTTSETSNDFHLINDVNSSSTDTNTKSNIKSKVELWKELKTKSLTRFLTLVYSETLLILLLHLQLNIISRKSYLKTAIKLASRNQGIQLIDLDEEKENDGNNEKDLPEQAFLSFTWWLLNKGWANLNKTITESVEVVFNEVNLREELTMEKFSNLIVEVQKSIDIKLFQTKYEYELYENVNEKENENKQTLLITSLLLPSSNDEFELLKRTNTVEFLASFNSNITNMETLQRMNSELKGYLDSEMISNVTRNIVSSGISSILDSLYHSLMNKRSLKEQDSNEPNSWKLAFILAVLTPQTQELINRRIDNPVLQAMNNVPGLDELSASVYSNFEL</sequence>
<evidence type="ECO:0000313" key="7">
    <source>
        <dbReference type="Proteomes" id="UP001378960"/>
    </source>
</evidence>
<dbReference type="GO" id="GO:0045046">
    <property type="term" value="P:protein import into peroxisome membrane"/>
    <property type="evidence" value="ECO:0007669"/>
    <property type="project" value="TreeGrafter"/>
</dbReference>
<keyword evidence="5" id="KW-1133">Transmembrane helix</keyword>
<dbReference type="EMBL" id="BTGB01000001">
    <property type="protein sequence ID" value="GMM43916.1"/>
    <property type="molecule type" value="Genomic_DNA"/>
</dbReference>
<comment type="caution">
    <text evidence="6">The sequence shown here is derived from an EMBL/GenBank/DDBJ whole genome shotgun (WGS) entry which is preliminary data.</text>
</comment>
<accession>A0AAV5QZT8</accession>
<keyword evidence="7" id="KW-1185">Reference proteome</keyword>
<dbReference type="AlphaFoldDB" id="A0AAV5QZT8"/>
<reference evidence="6 7" key="1">
    <citation type="journal article" date="2023" name="Elife">
        <title>Identification of key yeast species and microbe-microbe interactions impacting larval growth of Drosophila in the wild.</title>
        <authorList>
            <person name="Mure A."/>
            <person name="Sugiura Y."/>
            <person name="Maeda R."/>
            <person name="Honda K."/>
            <person name="Sakurai N."/>
            <person name="Takahashi Y."/>
            <person name="Watada M."/>
            <person name="Katoh T."/>
            <person name="Gotoh A."/>
            <person name="Gotoh Y."/>
            <person name="Taniguchi I."/>
            <person name="Nakamura K."/>
            <person name="Hayashi T."/>
            <person name="Katayama T."/>
            <person name="Uemura T."/>
            <person name="Hattori Y."/>
        </authorList>
    </citation>
    <scope>NUCLEOTIDE SEQUENCE [LARGE SCALE GENOMIC DNA]</scope>
    <source>
        <strain evidence="6 7">PK-24</strain>
    </source>
</reference>
<evidence type="ECO:0000256" key="3">
    <source>
        <dbReference type="ARBA" id="ARBA00023140"/>
    </source>
</evidence>
<name>A0AAV5QZT8_PICKL</name>
<protein>
    <recommendedName>
        <fullName evidence="4">Peroxin-3</fullName>
    </recommendedName>
</protein>
<dbReference type="Proteomes" id="UP001378960">
    <property type="component" value="Unassembled WGS sequence"/>
</dbReference>
<dbReference type="GO" id="GO:0030674">
    <property type="term" value="F:protein-macromolecule adaptor activity"/>
    <property type="evidence" value="ECO:0007669"/>
    <property type="project" value="TreeGrafter"/>
</dbReference>
<evidence type="ECO:0000256" key="1">
    <source>
        <dbReference type="ARBA" id="ARBA00004549"/>
    </source>
</evidence>
<dbReference type="PANTHER" id="PTHR28080">
    <property type="entry name" value="PEROXISOMAL BIOGENESIS FACTOR 3"/>
    <property type="match status" value="1"/>
</dbReference>
<feature type="transmembrane region" description="Helical" evidence="5">
    <location>
        <begin position="16"/>
        <end position="33"/>
    </location>
</feature>
<proteinExistence type="inferred from homology"/>
<comment type="subcellular location">
    <subcellularLocation>
        <location evidence="1">Peroxisome membrane</location>
        <topology evidence="1">Single-pass membrane protein</topology>
    </subcellularLocation>
</comment>
<dbReference type="InterPro" id="IPR006966">
    <property type="entry name" value="Peroxin-3"/>
</dbReference>
<evidence type="ECO:0000256" key="5">
    <source>
        <dbReference type="SAM" id="Phobius"/>
    </source>
</evidence>
<keyword evidence="3" id="KW-0576">Peroxisome</keyword>
<comment type="similarity">
    <text evidence="2">Belongs to the peroxin-3 family.</text>
</comment>
<keyword evidence="5" id="KW-0812">Transmembrane</keyword>
<dbReference type="GO" id="GO:0005778">
    <property type="term" value="C:peroxisomal membrane"/>
    <property type="evidence" value="ECO:0007669"/>
    <property type="project" value="UniProtKB-SubCell"/>
</dbReference>
<evidence type="ECO:0000313" key="6">
    <source>
        <dbReference type="EMBL" id="GMM43916.1"/>
    </source>
</evidence>
<evidence type="ECO:0000256" key="2">
    <source>
        <dbReference type="ARBA" id="ARBA00008933"/>
    </source>
</evidence>